<dbReference type="Pfam" id="PF20431">
    <property type="entry name" value="E_motif"/>
    <property type="match status" value="1"/>
</dbReference>
<feature type="repeat" description="PPR" evidence="2">
    <location>
        <begin position="680"/>
        <end position="714"/>
    </location>
</feature>
<evidence type="ECO:0000313" key="4">
    <source>
        <dbReference type="EMBL" id="KAG6495247.1"/>
    </source>
</evidence>
<dbReference type="GO" id="GO:0003723">
    <property type="term" value="F:RNA binding"/>
    <property type="evidence" value="ECO:0007669"/>
    <property type="project" value="InterPro"/>
</dbReference>
<accession>A0A8J5FYG9</accession>
<dbReference type="PROSITE" id="PS51375">
    <property type="entry name" value="PPR"/>
    <property type="match status" value="4"/>
</dbReference>
<dbReference type="Pfam" id="PF01535">
    <property type="entry name" value="PPR"/>
    <property type="match status" value="7"/>
</dbReference>
<dbReference type="AlphaFoldDB" id="A0A8J5FYG9"/>
<protein>
    <submittedName>
        <fullName evidence="4">Uncharacterized protein</fullName>
    </submittedName>
</protein>
<dbReference type="NCBIfam" id="TIGR00756">
    <property type="entry name" value="PPR"/>
    <property type="match status" value="3"/>
</dbReference>
<feature type="transmembrane region" description="Helical" evidence="3">
    <location>
        <begin position="124"/>
        <end position="147"/>
    </location>
</feature>
<feature type="transmembrane region" description="Helical" evidence="3">
    <location>
        <begin position="98"/>
        <end position="118"/>
    </location>
</feature>
<keyword evidence="5" id="KW-1185">Reference proteome</keyword>
<dbReference type="InterPro" id="IPR046848">
    <property type="entry name" value="E_motif"/>
</dbReference>
<dbReference type="EMBL" id="JACMSC010000012">
    <property type="protein sequence ID" value="KAG6495247.1"/>
    <property type="molecule type" value="Genomic_DNA"/>
</dbReference>
<gene>
    <name evidence="4" type="ORF">ZIOFF_043041</name>
</gene>
<evidence type="ECO:0000256" key="3">
    <source>
        <dbReference type="SAM" id="Phobius"/>
    </source>
</evidence>
<keyword evidence="3" id="KW-0472">Membrane</keyword>
<comment type="caution">
    <text evidence="4">The sequence shown here is derived from an EMBL/GenBank/DDBJ whole genome shotgun (WGS) entry which is preliminary data.</text>
</comment>
<feature type="transmembrane region" description="Helical" evidence="3">
    <location>
        <begin position="27"/>
        <end position="45"/>
    </location>
</feature>
<feature type="transmembrane region" description="Helical" evidence="3">
    <location>
        <begin position="65"/>
        <end position="86"/>
    </location>
</feature>
<keyword evidence="3" id="KW-1133">Transmembrane helix</keyword>
<dbReference type="InterPro" id="IPR011990">
    <property type="entry name" value="TPR-like_helical_dom_sf"/>
</dbReference>
<dbReference type="Gene3D" id="1.25.40.10">
    <property type="entry name" value="Tetratricopeptide repeat domain"/>
    <property type="match status" value="4"/>
</dbReference>
<keyword evidence="1" id="KW-0677">Repeat</keyword>
<organism evidence="4 5">
    <name type="scientific">Zingiber officinale</name>
    <name type="common">Ginger</name>
    <name type="synonym">Amomum zingiber</name>
    <dbReference type="NCBI Taxonomy" id="94328"/>
    <lineage>
        <taxon>Eukaryota</taxon>
        <taxon>Viridiplantae</taxon>
        <taxon>Streptophyta</taxon>
        <taxon>Embryophyta</taxon>
        <taxon>Tracheophyta</taxon>
        <taxon>Spermatophyta</taxon>
        <taxon>Magnoliopsida</taxon>
        <taxon>Liliopsida</taxon>
        <taxon>Zingiberales</taxon>
        <taxon>Zingiberaceae</taxon>
        <taxon>Zingiber</taxon>
    </lineage>
</organism>
<feature type="repeat" description="PPR" evidence="2">
    <location>
        <begin position="386"/>
        <end position="420"/>
    </location>
</feature>
<dbReference type="PANTHER" id="PTHR47926:SF371">
    <property type="entry name" value="TETRATRICOPEPTIDE REPEAT-LIKE SUPERFAMILY PROTEIN"/>
    <property type="match status" value="1"/>
</dbReference>
<reference evidence="4 5" key="1">
    <citation type="submission" date="2020-08" db="EMBL/GenBank/DDBJ databases">
        <title>Plant Genome Project.</title>
        <authorList>
            <person name="Zhang R.-G."/>
        </authorList>
    </citation>
    <scope>NUCLEOTIDE SEQUENCE [LARGE SCALE GENOMIC DNA]</scope>
    <source>
        <tissue evidence="4">Rhizome</tissue>
    </source>
</reference>
<dbReference type="FunFam" id="1.25.40.10:FF:000184">
    <property type="entry name" value="Pentatricopeptide repeat-containing protein, chloroplastic"/>
    <property type="match status" value="1"/>
</dbReference>
<dbReference type="Pfam" id="PF13041">
    <property type="entry name" value="PPR_2"/>
    <property type="match status" value="1"/>
</dbReference>
<dbReference type="PANTHER" id="PTHR47926">
    <property type="entry name" value="PENTATRICOPEPTIDE REPEAT-CONTAINING PROTEIN"/>
    <property type="match status" value="1"/>
</dbReference>
<feature type="repeat" description="PPR" evidence="2">
    <location>
        <begin position="485"/>
        <end position="519"/>
    </location>
</feature>
<name>A0A8J5FYG9_ZINOF</name>
<dbReference type="InterPro" id="IPR046960">
    <property type="entry name" value="PPR_At4g14850-like_plant"/>
</dbReference>
<dbReference type="InterPro" id="IPR002885">
    <property type="entry name" value="PPR_rpt"/>
</dbReference>
<evidence type="ECO:0000256" key="1">
    <source>
        <dbReference type="ARBA" id="ARBA00022737"/>
    </source>
</evidence>
<evidence type="ECO:0000256" key="2">
    <source>
        <dbReference type="PROSITE-ProRule" id="PRU00708"/>
    </source>
</evidence>
<evidence type="ECO:0000313" key="5">
    <source>
        <dbReference type="Proteomes" id="UP000734854"/>
    </source>
</evidence>
<feature type="repeat" description="PPR" evidence="2">
    <location>
        <begin position="547"/>
        <end position="581"/>
    </location>
</feature>
<sequence>MARSGRHLRFGGEKAADLIRRCGEGGITYGCIFLYISVSSGQIFFNKWVLSSSEINFPYPVALTFLHMLFSSVLCFLLAQVFKIITIEGGDDFRHLDYWLYITSVIPIGAMFAMTFWLGNSAYLYISVAFAQMLKATMPVAVFFLGAAAGLEEMSCKMFTIMLAISVMGGVVGEASRLISMEIFVKKKGVRPNINDVLCQSLQCFVPFCSLDFIGETKDGFKWTLELPTNHMDPQLSLYIRTQPVCFPRDFLYKCADDPCSWSHQGLSCSFAFSFAIFRFKVDNHQPNLLWYRYRRCGIQQPQVGKRGKLPLLPSPSSPRRLIEGAVASLLAACRTPDHLLQVQSRVVAHGLHRDPFLAPRIAAASFRCGAPAIAHRSFDQIPEPTTVLHNVMFKGYNAAGLRSAALALFRRMRRRGVPHNRFTFPLVIKSCAGGSAEGEQVHCLAIKSGVEACGFVVPALIEMYSSDGAIGSARKVFDAMLERNVVTWTAIISAYLSVSNVESARELFDQTVERDVILWNTIVSGYARCGDMATAMELFALIPDPDIIAWNTILLGFANVGNLTACECLFGEMPERNVFSWNGLLGGYAHHAQYYKVLDVFNQMLCSCDVKANDATLVTVLSACARLGALEMGRWIHSYAKSIGLNANVYVGNGLIDMYAKCGCIDDAVEVHNAMPRRDLITWNSTIGGLAMHGRGVEALQLFNKMKSISERPDGITFVGVLSACVHMGLVEDGLMFFRMMTEDYKIVPWIEHCGCMVDLLSRAGLLTEALGFIRKMPMEPDCVIWNSLLRACQIHKNVVLAELVLNQLTRLVPDDVANYIVLSNIYGASGRWKDAARMKQIAKQKSAEKTPGCSLIEVNSQVVEFFSTDARHPQTWKIYKVLEELTNVLKLPAVEVELIELGMYDS</sequence>
<dbReference type="Proteomes" id="UP000734854">
    <property type="component" value="Unassembled WGS sequence"/>
</dbReference>
<proteinExistence type="predicted"/>
<dbReference type="GO" id="GO:0009451">
    <property type="term" value="P:RNA modification"/>
    <property type="evidence" value="ECO:0007669"/>
    <property type="project" value="InterPro"/>
</dbReference>
<feature type="transmembrane region" description="Helical" evidence="3">
    <location>
        <begin position="159"/>
        <end position="179"/>
    </location>
</feature>
<keyword evidence="3" id="KW-0812">Transmembrane</keyword>